<sequence>MLFKRPKIPPPRPPDLPFDEEARDALGRATDQARSANATAVHAEHLLLALLADPDGLVARAFTRLGHPVDDMRRRVEHAAPPRPWGLRAPVLPFADDVKGAIEFAMIEARAAARTQVGPAELVLGVVQSPRGAPARVIAIMDMSPGAIRAALKAESE</sequence>
<dbReference type="Proteomes" id="UP000582837">
    <property type="component" value="Unassembled WGS sequence"/>
</dbReference>
<keyword evidence="4" id="KW-0645">Protease</keyword>
<evidence type="ECO:0000313" key="4">
    <source>
        <dbReference type="EMBL" id="MBB6070929.1"/>
    </source>
</evidence>
<dbReference type="InterPro" id="IPR004176">
    <property type="entry name" value="Clp_R_N"/>
</dbReference>
<keyword evidence="4" id="KW-0378">Hydrolase</keyword>
<keyword evidence="5" id="KW-1185">Reference proteome</keyword>
<keyword evidence="4" id="KW-0067">ATP-binding</keyword>
<dbReference type="Gene3D" id="1.10.1780.10">
    <property type="entry name" value="Clp, N-terminal domain"/>
    <property type="match status" value="1"/>
</dbReference>
<evidence type="ECO:0000259" key="3">
    <source>
        <dbReference type="PROSITE" id="PS51903"/>
    </source>
</evidence>
<dbReference type="PROSITE" id="PS51903">
    <property type="entry name" value="CLP_R"/>
    <property type="match status" value="1"/>
</dbReference>
<dbReference type="SUPFAM" id="SSF81923">
    <property type="entry name" value="Double Clp-N motif"/>
    <property type="match status" value="1"/>
</dbReference>
<comment type="caution">
    <text evidence="4">The sequence shown here is derived from an EMBL/GenBank/DDBJ whole genome shotgun (WGS) entry which is preliminary data.</text>
</comment>
<name>A0A841GZ16_9BACT</name>
<proteinExistence type="predicted"/>
<keyword evidence="4" id="KW-0547">Nucleotide-binding</keyword>
<gene>
    <name evidence="4" type="ORF">HNQ61_002551</name>
</gene>
<dbReference type="Pfam" id="PF02861">
    <property type="entry name" value="Clp_N"/>
    <property type="match status" value="1"/>
</dbReference>
<dbReference type="InterPro" id="IPR036628">
    <property type="entry name" value="Clp_N_dom_sf"/>
</dbReference>
<evidence type="ECO:0000256" key="1">
    <source>
        <dbReference type="PROSITE-ProRule" id="PRU01251"/>
    </source>
</evidence>
<evidence type="ECO:0000256" key="2">
    <source>
        <dbReference type="SAM" id="MobiDB-lite"/>
    </source>
</evidence>
<organism evidence="4 5">
    <name type="scientific">Longimicrobium terrae</name>
    <dbReference type="NCBI Taxonomy" id="1639882"/>
    <lineage>
        <taxon>Bacteria</taxon>
        <taxon>Pseudomonadati</taxon>
        <taxon>Gemmatimonadota</taxon>
        <taxon>Longimicrobiia</taxon>
        <taxon>Longimicrobiales</taxon>
        <taxon>Longimicrobiaceae</taxon>
        <taxon>Longimicrobium</taxon>
    </lineage>
</organism>
<dbReference type="GO" id="GO:0008233">
    <property type="term" value="F:peptidase activity"/>
    <property type="evidence" value="ECO:0007669"/>
    <property type="project" value="UniProtKB-KW"/>
</dbReference>
<dbReference type="RefSeq" id="WP_170033347.1">
    <property type="nucleotide sequence ID" value="NZ_JABDTL010000001.1"/>
</dbReference>
<dbReference type="AlphaFoldDB" id="A0A841GZ16"/>
<dbReference type="EMBL" id="JACHIA010000006">
    <property type="protein sequence ID" value="MBB6070929.1"/>
    <property type="molecule type" value="Genomic_DNA"/>
</dbReference>
<dbReference type="GO" id="GO:0006508">
    <property type="term" value="P:proteolysis"/>
    <property type="evidence" value="ECO:0007669"/>
    <property type="project" value="UniProtKB-KW"/>
</dbReference>
<dbReference type="GO" id="GO:0005524">
    <property type="term" value="F:ATP binding"/>
    <property type="evidence" value="ECO:0007669"/>
    <property type="project" value="UniProtKB-KW"/>
</dbReference>
<evidence type="ECO:0000313" key="5">
    <source>
        <dbReference type="Proteomes" id="UP000582837"/>
    </source>
</evidence>
<keyword evidence="1" id="KW-0677">Repeat</keyword>
<accession>A0A841GZ16</accession>
<reference evidence="4 5" key="1">
    <citation type="submission" date="2020-08" db="EMBL/GenBank/DDBJ databases">
        <title>Genomic Encyclopedia of Type Strains, Phase IV (KMG-IV): sequencing the most valuable type-strain genomes for metagenomic binning, comparative biology and taxonomic classification.</title>
        <authorList>
            <person name="Goeker M."/>
        </authorList>
    </citation>
    <scope>NUCLEOTIDE SEQUENCE [LARGE SCALE GENOMIC DNA]</scope>
    <source>
        <strain evidence="4 5">DSM 29007</strain>
    </source>
</reference>
<feature type="domain" description="Clp R" evidence="3">
    <location>
        <begin position="14"/>
        <end position="157"/>
    </location>
</feature>
<feature type="region of interest" description="Disordered" evidence="2">
    <location>
        <begin position="1"/>
        <end position="20"/>
    </location>
</feature>
<protein>
    <submittedName>
        <fullName evidence="4">ATP-dependent Clp protease ATP-binding subunit ClpA</fullName>
    </submittedName>
</protein>